<reference evidence="3" key="1">
    <citation type="journal article" date="2014" name="Front. Microbiol.">
        <title>High frequency of phylogenetically diverse reductive dehalogenase-homologous genes in deep subseafloor sedimentary metagenomes.</title>
        <authorList>
            <person name="Kawai M."/>
            <person name="Futagami T."/>
            <person name="Toyoda A."/>
            <person name="Takaki Y."/>
            <person name="Nishi S."/>
            <person name="Hori S."/>
            <person name="Arai W."/>
            <person name="Tsubouchi T."/>
            <person name="Morono Y."/>
            <person name="Uchiyama I."/>
            <person name="Ito T."/>
            <person name="Fujiyama A."/>
            <person name="Inagaki F."/>
            <person name="Takami H."/>
        </authorList>
    </citation>
    <scope>NUCLEOTIDE SEQUENCE</scope>
    <source>
        <strain evidence="3">Expedition CK06-06</strain>
    </source>
</reference>
<dbReference type="InterPro" id="IPR001789">
    <property type="entry name" value="Sig_transdc_resp-reg_receiver"/>
</dbReference>
<dbReference type="InterPro" id="IPR058245">
    <property type="entry name" value="NreC/VraR/RcsB-like_REC"/>
</dbReference>
<evidence type="ECO:0000259" key="2">
    <source>
        <dbReference type="PROSITE" id="PS50110"/>
    </source>
</evidence>
<comment type="caution">
    <text evidence="3">The sequence shown here is derived from an EMBL/GenBank/DDBJ whole genome shotgun (WGS) entry which is preliminary data.</text>
</comment>
<dbReference type="PROSITE" id="PS50110">
    <property type="entry name" value="RESPONSE_REGULATORY"/>
    <property type="match status" value="1"/>
</dbReference>
<dbReference type="GO" id="GO:0000160">
    <property type="term" value="P:phosphorelay signal transduction system"/>
    <property type="evidence" value="ECO:0007669"/>
    <property type="project" value="InterPro"/>
</dbReference>
<protein>
    <recommendedName>
        <fullName evidence="2">Response regulatory domain-containing protein</fullName>
    </recommendedName>
</protein>
<dbReference type="Gene3D" id="3.40.50.2300">
    <property type="match status" value="1"/>
</dbReference>
<sequence>MPVEKIRVVVIEDEALFREMLVDALSRKGGLEVVGTADDAEKAIALARQTKPDVMLMDIELAGEMDGIDAALTIKRESPEIGIVILSAHDNPRYVTSLPLGESKGWAYLLK</sequence>
<name>X1URU9_9ZZZZ</name>
<proteinExistence type="predicted"/>
<dbReference type="PANTHER" id="PTHR43214">
    <property type="entry name" value="TWO-COMPONENT RESPONSE REGULATOR"/>
    <property type="match status" value="1"/>
</dbReference>
<dbReference type="SMART" id="SM00448">
    <property type="entry name" value="REC"/>
    <property type="match status" value="1"/>
</dbReference>
<dbReference type="Pfam" id="PF00072">
    <property type="entry name" value="Response_reg"/>
    <property type="match status" value="1"/>
</dbReference>
<dbReference type="InterPro" id="IPR039420">
    <property type="entry name" value="WalR-like"/>
</dbReference>
<dbReference type="CDD" id="cd17535">
    <property type="entry name" value="REC_NarL-like"/>
    <property type="match status" value="1"/>
</dbReference>
<accession>X1URU9</accession>
<evidence type="ECO:0000256" key="1">
    <source>
        <dbReference type="ARBA" id="ARBA00023125"/>
    </source>
</evidence>
<dbReference type="SUPFAM" id="SSF52172">
    <property type="entry name" value="CheY-like"/>
    <property type="match status" value="1"/>
</dbReference>
<keyword evidence="1" id="KW-0238">DNA-binding</keyword>
<feature type="domain" description="Response regulatory" evidence="2">
    <location>
        <begin position="7"/>
        <end position="111"/>
    </location>
</feature>
<dbReference type="GO" id="GO:0003677">
    <property type="term" value="F:DNA binding"/>
    <property type="evidence" value="ECO:0007669"/>
    <property type="project" value="UniProtKB-KW"/>
</dbReference>
<gene>
    <name evidence="3" type="ORF">S12H4_61411</name>
</gene>
<dbReference type="InterPro" id="IPR011006">
    <property type="entry name" value="CheY-like_superfamily"/>
</dbReference>
<dbReference type="AlphaFoldDB" id="X1URU9"/>
<feature type="non-terminal residue" evidence="3">
    <location>
        <position position="111"/>
    </location>
</feature>
<evidence type="ECO:0000313" key="3">
    <source>
        <dbReference type="EMBL" id="GAJ20233.1"/>
    </source>
</evidence>
<organism evidence="3">
    <name type="scientific">marine sediment metagenome</name>
    <dbReference type="NCBI Taxonomy" id="412755"/>
    <lineage>
        <taxon>unclassified sequences</taxon>
        <taxon>metagenomes</taxon>
        <taxon>ecological metagenomes</taxon>
    </lineage>
</organism>
<dbReference type="EMBL" id="BARW01040753">
    <property type="protein sequence ID" value="GAJ20233.1"/>
    <property type="molecule type" value="Genomic_DNA"/>
</dbReference>